<evidence type="ECO:0000313" key="9">
    <source>
        <dbReference type="EMBL" id="KAL1844508.1"/>
    </source>
</evidence>
<dbReference type="PANTHER" id="PTHR33048">
    <property type="entry name" value="PTH11-LIKE INTEGRAL MEMBRANE PROTEIN (AFU_ORTHOLOGUE AFUA_5G11245)"/>
    <property type="match status" value="1"/>
</dbReference>
<reference evidence="9 10" key="1">
    <citation type="journal article" date="2024" name="Commun. Biol.">
        <title>Comparative genomic analysis of thermophilic fungi reveals convergent evolutionary adaptations and gene losses.</title>
        <authorList>
            <person name="Steindorff A.S."/>
            <person name="Aguilar-Pontes M.V."/>
            <person name="Robinson A.J."/>
            <person name="Andreopoulos B."/>
            <person name="LaButti K."/>
            <person name="Kuo A."/>
            <person name="Mondo S."/>
            <person name="Riley R."/>
            <person name="Otillar R."/>
            <person name="Haridas S."/>
            <person name="Lipzen A."/>
            <person name="Grimwood J."/>
            <person name="Schmutz J."/>
            <person name="Clum A."/>
            <person name="Reid I.D."/>
            <person name="Moisan M.C."/>
            <person name="Butler G."/>
            <person name="Nguyen T.T.M."/>
            <person name="Dewar K."/>
            <person name="Conant G."/>
            <person name="Drula E."/>
            <person name="Henrissat B."/>
            <person name="Hansel C."/>
            <person name="Singer S."/>
            <person name="Hutchinson M.I."/>
            <person name="de Vries R.P."/>
            <person name="Natvig D.O."/>
            <person name="Powell A.J."/>
            <person name="Tsang A."/>
            <person name="Grigoriev I.V."/>
        </authorList>
    </citation>
    <scope>NUCLEOTIDE SEQUENCE [LARGE SCALE GENOMIC DNA]</scope>
    <source>
        <strain evidence="9 10">ATCC 24622</strain>
    </source>
</reference>
<protein>
    <recommendedName>
        <fullName evidence="8">Rhodopsin domain-containing protein</fullName>
    </recommendedName>
</protein>
<feature type="transmembrane region" description="Helical" evidence="7">
    <location>
        <begin position="139"/>
        <end position="157"/>
    </location>
</feature>
<evidence type="ECO:0000256" key="4">
    <source>
        <dbReference type="ARBA" id="ARBA00023136"/>
    </source>
</evidence>
<feature type="transmembrane region" description="Helical" evidence="7">
    <location>
        <begin position="293"/>
        <end position="315"/>
    </location>
</feature>
<dbReference type="Proteomes" id="UP001586593">
    <property type="component" value="Unassembled WGS sequence"/>
</dbReference>
<feature type="transmembrane region" description="Helical" evidence="7">
    <location>
        <begin position="258"/>
        <end position="278"/>
    </location>
</feature>
<evidence type="ECO:0000313" key="10">
    <source>
        <dbReference type="Proteomes" id="UP001586593"/>
    </source>
</evidence>
<sequence>MEPSPGCGADGSTTSGDANARPQSPPVMSSSSFSSSSSSGGAHGNGTWKGWPQDFSRFPHPNYGPQINYAIWLLTGLAAGFLALRVYCKFLRHRGLWWDDYVLVVSWVALVAQTALITFNTTIGYGQHIWDFFPRDLSTFLLVSNTSGFFSILAAMWSKTSFALTLLRISEGWTRWLIWAIIASVNLVLGFAALATYIQCTPSEKLWHPTMEGRCWPKEILISYIMFCSAYSGAMDMVLAILPWQIIGKLTMNKKEKIGVLLAMSMGVFAGAVSFAKIGQLPSINKFDLIDGIWLSIFGTAESAVTIMAASIPILRALLRSSSPHPPPASLAEIDPDVGSGVRSRVRISTLAASLRLGFRSRASPIVGLSPMSLTEAPFAAERGWPPILCLRRARAKIDVLGSRTGPYDASLRHAPPVRHPGLGAAAAEWMAPNWRPTFIVHARGDWTIYRRVSRAIIATKADVTGRA</sequence>
<dbReference type="EMBL" id="JAZHXJ010001662">
    <property type="protein sequence ID" value="KAL1844508.1"/>
    <property type="molecule type" value="Genomic_DNA"/>
</dbReference>
<feature type="transmembrane region" description="Helical" evidence="7">
    <location>
        <begin position="100"/>
        <end position="119"/>
    </location>
</feature>
<dbReference type="PANTHER" id="PTHR33048:SF42">
    <property type="entry name" value="INTEGRAL MEMBRANE PROTEIN"/>
    <property type="match status" value="1"/>
</dbReference>
<feature type="transmembrane region" description="Helical" evidence="7">
    <location>
        <begin position="177"/>
        <end position="198"/>
    </location>
</feature>
<gene>
    <name evidence="9" type="ORF">VTK73DRAFT_2393</name>
</gene>
<comment type="caution">
    <text evidence="9">The sequence shown here is derived from an EMBL/GenBank/DDBJ whole genome shotgun (WGS) entry which is preliminary data.</text>
</comment>
<accession>A0ABR3VS66</accession>
<evidence type="ECO:0000256" key="7">
    <source>
        <dbReference type="SAM" id="Phobius"/>
    </source>
</evidence>
<evidence type="ECO:0000256" key="6">
    <source>
        <dbReference type="SAM" id="MobiDB-lite"/>
    </source>
</evidence>
<dbReference type="InterPro" id="IPR049326">
    <property type="entry name" value="Rhodopsin_dom_fungi"/>
</dbReference>
<evidence type="ECO:0000259" key="8">
    <source>
        <dbReference type="Pfam" id="PF20684"/>
    </source>
</evidence>
<dbReference type="InterPro" id="IPR052337">
    <property type="entry name" value="SAT4-like"/>
</dbReference>
<feature type="transmembrane region" description="Helical" evidence="7">
    <location>
        <begin position="69"/>
        <end position="88"/>
    </location>
</feature>
<feature type="compositionally biased region" description="Low complexity" evidence="6">
    <location>
        <begin position="29"/>
        <end position="39"/>
    </location>
</feature>
<dbReference type="Pfam" id="PF20684">
    <property type="entry name" value="Fung_rhodopsin"/>
    <property type="match status" value="1"/>
</dbReference>
<organism evidence="9 10">
    <name type="scientific">Phialemonium thermophilum</name>
    <dbReference type="NCBI Taxonomy" id="223376"/>
    <lineage>
        <taxon>Eukaryota</taxon>
        <taxon>Fungi</taxon>
        <taxon>Dikarya</taxon>
        <taxon>Ascomycota</taxon>
        <taxon>Pezizomycotina</taxon>
        <taxon>Sordariomycetes</taxon>
        <taxon>Sordariomycetidae</taxon>
        <taxon>Cephalothecales</taxon>
        <taxon>Cephalothecaceae</taxon>
        <taxon>Phialemonium</taxon>
    </lineage>
</organism>
<feature type="domain" description="Rhodopsin" evidence="8">
    <location>
        <begin position="84"/>
        <end position="320"/>
    </location>
</feature>
<evidence type="ECO:0000256" key="2">
    <source>
        <dbReference type="ARBA" id="ARBA00022692"/>
    </source>
</evidence>
<feature type="transmembrane region" description="Helical" evidence="7">
    <location>
        <begin position="221"/>
        <end position="246"/>
    </location>
</feature>
<keyword evidence="2 7" id="KW-0812">Transmembrane</keyword>
<keyword evidence="4 7" id="KW-0472">Membrane</keyword>
<evidence type="ECO:0000256" key="3">
    <source>
        <dbReference type="ARBA" id="ARBA00022989"/>
    </source>
</evidence>
<keyword evidence="3 7" id="KW-1133">Transmembrane helix</keyword>
<feature type="region of interest" description="Disordered" evidence="6">
    <location>
        <begin position="1"/>
        <end position="45"/>
    </location>
</feature>
<comment type="subcellular location">
    <subcellularLocation>
        <location evidence="1">Membrane</location>
        <topology evidence="1">Multi-pass membrane protein</topology>
    </subcellularLocation>
</comment>
<evidence type="ECO:0000256" key="1">
    <source>
        <dbReference type="ARBA" id="ARBA00004141"/>
    </source>
</evidence>
<comment type="similarity">
    <text evidence="5">Belongs to the SAT4 family.</text>
</comment>
<keyword evidence="10" id="KW-1185">Reference proteome</keyword>
<proteinExistence type="inferred from homology"/>
<name>A0ABR3VS66_9PEZI</name>
<evidence type="ECO:0000256" key="5">
    <source>
        <dbReference type="ARBA" id="ARBA00038359"/>
    </source>
</evidence>